<dbReference type="GO" id="GO:0003924">
    <property type="term" value="F:GTPase activity"/>
    <property type="evidence" value="ECO:0007669"/>
    <property type="project" value="InterPro"/>
</dbReference>
<feature type="repeat" description="WD" evidence="24">
    <location>
        <begin position="2580"/>
        <end position="2621"/>
    </location>
</feature>
<evidence type="ECO:0000256" key="7">
    <source>
        <dbReference type="ARBA" id="ARBA00022723"/>
    </source>
</evidence>
<evidence type="ECO:0000256" key="25">
    <source>
        <dbReference type="PROSITE-ProRule" id="PRU00339"/>
    </source>
</evidence>
<dbReference type="SUPFAM" id="SSF50978">
    <property type="entry name" value="WD40 repeat-like"/>
    <property type="match status" value="2"/>
</dbReference>
<evidence type="ECO:0000256" key="1">
    <source>
        <dbReference type="ARBA" id="ARBA00004200"/>
    </source>
</evidence>
<sequence>MPPRNDNAFWRRDVLRAHKNAPAGAMALTGTALGTPGLSQGEPEEQGPDPKGVKGDTPVTYVRAEYNGVILGDSLKIDVSSDGTVKYNFTTSFEYNSDGPNSLDDIAHKPLFLTVIEVLPKEKKQKEEKTVALGQAVVDLLPLLEGQCSFRATVPLHPVPGSPLESFHPDAKCSLEVSVSIQEPLLSVSKLSGGNLLRVTLEAAYSVPEVFVPTGPQQNYMVCLQVPTVGEKEYPLMFKNGILKLGGEKEPIPRPKKWPISNILAPGAQNIPDSFIVGGPYEEEDGELNKTEDREFRIQAESIKKRIVWDLERRCYLDPPAVLSLQKRIAECRYWPVEITRVPMVTSTKGKSSKLDKGEDDGQIFFHGVAYVNMVPLLYPGVKRIRGAFRVFAYQDSEVFGKTKCLFSILRDLGHQANLNKLGPVTAAASSPHSKAIPSRNQKEDKMTKEKDVLRKMSTTLKSQTSESAIETEATVCQNLEGQQYVDAGTFLVMEIELAKALVPKRLPEELASRVKEMIPPRPQLPRRSAGAKKAVEDYHNQITSIAGAILDEYHELFGKQMVDGGVIDHHTLEEQKCQLNYELNSSGKYFAFKEQLKANPPFHAVVKIVREKYLRTTAFNNLEQLQAFLSELYVYLVDQMHIALNQILSQESTVVASPTFTSCEQLRLFAHEAEVNEDYALASVYYHERLARDRQIVQHWLDYGAFCLLMEENIKAQECFREALSLNPSHLHSLLLCGIIAVMMEHYEEAEIFFEDATCLEPSSIVSWTLLGLFYEIQENDIRVEMAFHEANKLLKAQLAKEKNITEAAEEGGKKLHSLSATVLRPVTSPQEDTLPDEAPDGFPKVQPDSVEPVVTIHLPEDDPAVKLTKKLSPTLNKNRETSQKVMKKPSGGALDPSHAVAPVPISGLSQPSHTIFMETIHFLMEVNALQFVHRALAHELLCQQEGPSCEYYLVLAQTHLLKKDFSEAEECLREAIQTDYLNPNVWAQKGHLCYLRGNLSEAKECYERTISFVTDASEMHFVYLRLGSIYLKEKELKEMAEAEDALSEANALNNNNAEVWAYLALVCMQLELKNEELLQEIHEVQRMVGFVWQHPYLNVFKHFKVEEWKRSTKEGDVTTFMDKTLKGTVYRIRGSIPASNYIQLPKTSTQSLGLTGHYLYLLFKPMPGKCFVVHLDVTTEDSQVVRISFSNLFKEFKSTATWLQFPFICGAAKGSVYECTARTSKQDLVGVAPANVRWTCLMLDLHYILSMYLNRRYSHLKSIKLCSNLLVKNLYTSDLLFEPGVMFSEARQAKLAFHGISPMPREMAFPVPKGENWHDRYDYIRFPSDGSKLPYDSIQKGCSNPAEGVQVLEDPIRHLPRPVTLTKAVRDRVSLIQQITSPKDMPRWSPLVTKSIPEVHLATSGALEEAYSGDQEFSRMGNVAIHSVGISSDERLLPDPILKLRTIIGFGGCSTKWALWTKNSSAVVYPCHAIIITMQIETGEQRFFIGHTDKVSALTFNGNSALLASAQMGHLSMVRLWDFQKGKCLSMFKTHVHSVSSLSLSYSGTVLCGIGKDGHGKTMVVVWNTAQVNQGGEVVVLAKAHTDVDIQTLKIAFFDDTRMVSCGRDNVRLWRVRSGALRSCPVNLGEYHSLEFTDLAFEKGHSAEREPEDRTLFVCSRSGHILEIDYKNVTIRNARRLLPSQIQHSHRREKQTFNSGPGIAINSLSVSSTFCATASEDGYVRLWPLDFSAIFLEAEHEGPMSSVSISPDSLKVLCTTSTGNLGYLDVQSRGYNTLMRSHTDSVLAFSVDGLRKQMATVSQDNTIRIWDLVSMQQLYDFTASDEMPCPVAFHPAQQIFACGFSSGVVRTFSLAASDLLMEHKQHRGAVTGLTFSPDGNLMFSSCSHGTLALYNCAAQKSHVLRVLANVVSQDAEHGPNTLAVSGDGRFLAFVGPSKYTVTVMDAHSLDELLRIDVSILDLDSTNLDSALRICFAPMPVGHLLVSTSSNKVLVLDAKTGRLVREVSRVHKLSCSSLELSEDARYLLTAGDRVVKVWDYQMRFDINFQVYIGHSEPVRQVAFTPDQQHVISIGDAIFLWDFLAVSRAESPKADIHPYVESLVPPRAETSSEKLKDFTSSANEIPRQSAPLPSLASPPCLDISSIHQAGRDDIFSESDEGEEAGLKGSSREAADGYKDHSTLVMEEPVENEETLVVRPKALNVSINRNTTSTLQHLMASFQRHEAASAQSLRQDLSESFRLKRVLYPPAGNEGLKLKAVIGYNGNGRGNMVWNPDTGFFAYTCGCVIVVEDLHSGSQQHWIGHPEEISTLAVSHDAQVLASASGQGNGDSRCQIRIWNVQDGTCQKVIFHHETQVQAMAYSRDDRLLVTLGDYSDRTLALWNTHTYDLMSSTHFLEPVHEVAFNPLFDGELACVGRGAVAFWLIEQRGADISLKVHRAAIPDMVGLVELTSLCYSTNYLLYSGTNTGQICVWDTQTNRCFMTWEADEGEIGVLLCCGNRLVSGSNTKRIRLWSVAAVQELRLKGSDARSSSVLLEHEMTLDGTIVGATFDDSLDMGIVGTTAGTLWYINWAESTSIRLISGHKNKVNEVTFSPGESHCATCGEDGSVRVWSLASMELVVQFQVLNQSCQCLAWSPIPISRSGAEGQHVVAGYSDGTIRVFSISRTEMELKMHPHSVALTAIAYSADGEIILSGGKDGLMAVSSPRTGMTIRVLIDHKGSPITVIQCTRKQYHDFGIEGGELWLAASSDRRVSVWVSAWLKDKCELIDWLSFPAPASLEAPSSLPPSLAAFCPWDNGVLVYVGFGMQKEILFYSLRQKQVVEKIPLLHFATSLSLSPAAHFLAVGFNARVGKTSLIMALVGEEFPEEVPPRAEEITIPADVTPEKVPTHIVDYSESEQTEDELQEEIAKANVVCVVYDVTVEATIEKIRTKWIPLVNGGVEKGSRYCTKHSFSGVRIPIILVGNKSDLQSGSSMEIILPIMNQFSEIETCVECSAKNLKNISELFYYAQKAVLHPTAPLYDPEEKQLRPTCARALTRIFNISDQDNNQILSDDELNYFQALEDVKTVVWKNTTDGVQDNGLTLNGFLFLNTLFIQRGRHETTWTILRRFGYADELELTDDYLYPLFRVPQGCSTELNHFGYQFLQRMFEKHDKDRDGALSPVELQSFFNVFPYVPWGPELYNTVCTTDKGLLSLHGFLCQWTLVSYLDVHHCLEYLGYLGYPVFSEHNSQTQAITVTREKRIDLEKGQTQRNVFLCKVIGPRGTGKSAFLQAFLGRNLAAHRESPGELSFYAINTVQVSGQEKYLILYEIDVDTEFMKASDAACDVACLMYNVNDPKSFNYCACIYKQHYMDGQIPCIFVASKSDLPETTQQHGLSPAEFCYKHRLPPPFYFTCNSPGLPSTTIYTKLATAAAFPHLNDTDLGAASFWLRVALGASITAVVGFALYKALAKSK</sequence>
<keyword evidence="12 25" id="KW-0802">TPR repeat</keyword>
<dbReference type="GO" id="GO:0003341">
    <property type="term" value="P:cilium movement"/>
    <property type="evidence" value="ECO:0007669"/>
    <property type="project" value="TreeGrafter"/>
</dbReference>
<accession>M7CF84</accession>
<evidence type="ECO:0000256" key="5">
    <source>
        <dbReference type="ARBA" id="ARBA00022692"/>
    </source>
</evidence>
<feature type="compositionally biased region" description="Basic and acidic residues" evidence="27">
    <location>
        <begin position="441"/>
        <end position="450"/>
    </location>
</feature>
<dbReference type="SMART" id="SM00320">
    <property type="entry name" value="WD40"/>
    <property type="match status" value="18"/>
</dbReference>
<evidence type="ECO:0000313" key="32">
    <source>
        <dbReference type="Proteomes" id="UP000031443"/>
    </source>
</evidence>
<keyword evidence="14 28" id="KW-1133">Transmembrane helix</keyword>
<comment type="subcellular location">
    <subcellularLocation>
        <location evidence="1">Mitochondrion outer membrane</location>
        <topology evidence="1">Single-pass type IV membrane protein</topology>
    </subcellularLocation>
</comment>
<evidence type="ECO:0000256" key="17">
    <source>
        <dbReference type="ARBA" id="ARBA00023136"/>
    </source>
</evidence>
<dbReference type="Gene3D" id="2.130.10.10">
    <property type="entry name" value="YVTN repeat-like/Quinoprotein amine dehydrogenase"/>
    <property type="match status" value="5"/>
</dbReference>
<dbReference type="InterPro" id="IPR018247">
    <property type="entry name" value="EF_Hand_1_Ca_BS"/>
</dbReference>
<dbReference type="PANTHER" id="PTHR44314:SF1">
    <property type="entry name" value="CILIA- AND FLAGELLA-ASSOCIATED PROTEIN 70"/>
    <property type="match status" value="1"/>
</dbReference>
<proteinExistence type="inferred from homology"/>
<protein>
    <recommendedName>
        <fullName evidence="18">Mitochondrial Rho GTPase 2</fullName>
    </recommendedName>
    <alternativeName>
        <fullName evidence="19">Ras homolog gene family member T2</fullName>
    </alternativeName>
</protein>
<evidence type="ECO:0000256" key="4">
    <source>
        <dbReference type="ARBA" id="ARBA00022574"/>
    </source>
</evidence>
<dbReference type="InterPro" id="IPR011990">
    <property type="entry name" value="TPR-like_helical_dom_sf"/>
</dbReference>
<dbReference type="InterPro" id="IPR019775">
    <property type="entry name" value="WD40_repeat_CS"/>
</dbReference>
<feature type="transmembrane region" description="Helical" evidence="28">
    <location>
        <begin position="3427"/>
        <end position="3446"/>
    </location>
</feature>
<evidence type="ECO:0000256" key="12">
    <source>
        <dbReference type="ARBA" id="ARBA00022803"/>
    </source>
</evidence>
<dbReference type="InterPro" id="IPR055440">
    <property type="entry name" value="Beta-prop_WDR90_4th"/>
</dbReference>
<dbReference type="Pfam" id="PF08356">
    <property type="entry name" value="EF_assoc_2"/>
    <property type="match status" value="1"/>
</dbReference>
<keyword evidence="8" id="KW-0677">Repeat</keyword>
<reference evidence="32" key="1">
    <citation type="journal article" date="2013" name="Nat. Genet.">
        <title>The draft genomes of soft-shell turtle and green sea turtle yield insights into the development and evolution of the turtle-specific body plan.</title>
        <authorList>
            <person name="Wang Z."/>
            <person name="Pascual-Anaya J."/>
            <person name="Zadissa A."/>
            <person name="Li W."/>
            <person name="Niimura Y."/>
            <person name="Huang Z."/>
            <person name="Li C."/>
            <person name="White S."/>
            <person name="Xiong Z."/>
            <person name="Fang D."/>
            <person name="Wang B."/>
            <person name="Ming Y."/>
            <person name="Chen Y."/>
            <person name="Zheng Y."/>
            <person name="Kuraku S."/>
            <person name="Pignatelli M."/>
            <person name="Herrero J."/>
            <person name="Beal K."/>
            <person name="Nozawa M."/>
            <person name="Li Q."/>
            <person name="Wang J."/>
            <person name="Zhang H."/>
            <person name="Yu L."/>
            <person name="Shigenobu S."/>
            <person name="Wang J."/>
            <person name="Liu J."/>
            <person name="Flicek P."/>
            <person name="Searle S."/>
            <person name="Wang J."/>
            <person name="Kuratani S."/>
            <person name="Yin Y."/>
            <person name="Aken B."/>
            <person name="Zhang G."/>
            <person name="Irie N."/>
        </authorList>
    </citation>
    <scope>NUCLEOTIDE SEQUENCE [LARGE SCALE GENOMIC DNA]</scope>
</reference>
<dbReference type="PROSITE" id="PS00018">
    <property type="entry name" value="EF_HAND_1"/>
    <property type="match status" value="2"/>
</dbReference>
<dbReference type="InterPro" id="IPR055439">
    <property type="entry name" value="Beta-prop_EML_1st"/>
</dbReference>
<dbReference type="eggNOG" id="KOG0266">
    <property type="taxonomic scope" value="Eukaryota"/>
</dbReference>
<dbReference type="InterPro" id="IPR020860">
    <property type="entry name" value="MIRO_dom"/>
</dbReference>
<evidence type="ECO:0000256" key="8">
    <source>
        <dbReference type="ARBA" id="ARBA00022737"/>
    </source>
</evidence>
<evidence type="ECO:0000256" key="6">
    <source>
        <dbReference type="ARBA" id="ARBA00022701"/>
    </source>
</evidence>
<dbReference type="InterPro" id="IPR011047">
    <property type="entry name" value="Quinoprotein_ADH-like_sf"/>
</dbReference>
<dbReference type="InterPro" id="IPR013567">
    <property type="entry name" value="EF_hand_assoc_2"/>
</dbReference>
<evidence type="ECO:0000256" key="2">
    <source>
        <dbReference type="ARBA" id="ARBA00007981"/>
    </source>
</evidence>
<evidence type="ECO:0000256" key="26">
    <source>
        <dbReference type="SAM" id="Coils"/>
    </source>
</evidence>
<dbReference type="PROSITE" id="PS50294">
    <property type="entry name" value="WD_REPEATS_REGION"/>
    <property type="match status" value="2"/>
</dbReference>
<keyword evidence="7" id="KW-0479">Metal-binding</keyword>
<keyword evidence="26" id="KW-0175">Coiled coil</keyword>
<dbReference type="STRING" id="8469.M7CF84"/>
<dbReference type="Pfam" id="PF13181">
    <property type="entry name" value="TPR_8"/>
    <property type="match status" value="1"/>
</dbReference>
<dbReference type="eggNOG" id="KOG3213">
    <property type="taxonomic scope" value="Eukaryota"/>
</dbReference>
<dbReference type="PROSITE" id="PS50082">
    <property type="entry name" value="WD_REPEATS_2"/>
    <property type="match status" value="3"/>
</dbReference>
<dbReference type="Pfam" id="PF23393">
    <property type="entry name" value="Beta-prop_WDR90_POC16_2nd"/>
    <property type="match status" value="1"/>
</dbReference>
<keyword evidence="15" id="KW-0496">Mitochondrion</keyword>
<dbReference type="InterPro" id="IPR011044">
    <property type="entry name" value="Quino_amine_DH_bsu"/>
</dbReference>
<dbReference type="SUPFAM" id="SSF50998">
    <property type="entry name" value="Quinoprotein alcohol dehydrogenase-like"/>
    <property type="match status" value="1"/>
</dbReference>
<dbReference type="InterPro" id="IPR013566">
    <property type="entry name" value="EF_hand_assoc_1"/>
</dbReference>
<dbReference type="GO" id="GO:0005509">
    <property type="term" value="F:calcium ion binding"/>
    <property type="evidence" value="ECO:0007669"/>
    <property type="project" value="InterPro"/>
</dbReference>
<dbReference type="InterPro" id="IPR007714">
    <property type="entry name" value="CFA20_dom"/>
</dbReference>
<keyword evidence="5 28" id="KW-0812">Transmembrane</keyword>
<feature type="domain" description="Miro" evidence="30">
    <location>
        <begin position="3251"/>
        <end position="3414"/>
    </location>
</feature>
<dbReference type="SMART" id="SM00175">
    <property type="entry name" value="RAB"/>
    <property type="match status" value="1"/>
</dbReference>
<evidence type="ECO:0000256" key="13">
    <source>
        <dbReference type="ARBA" id="ARBA00022837"/>
    </source>
</evidence>
<keyword evidence="32" id="KW-1185">Reference proteome</keyword>
<dbReference type="InterPro" id="IPR015943">
    <property type="entry name" value="WD40/YVTN_repeat-like_dom_sf"/>
</dbReference>
<evidence type="ECO:0000256" key="15">
    <source>
        <dbReference type="ARBA" id="ARBA00023128"/>
    </source>
</evidence>
<evidence type="ECO:0000256" key="20">
    <source>
        <dbReference type="ARBA" id="ARBA00047358"/>
    </source>
</evidence>
<evidence type="ECO:0000256" key="11">
    <source>
        <dbReference type="ARBA" id="ARBA00022801"/>
    </source>
</evidence>
<evidence type="ECO:0000313" key="31">
    <source>
        <dbReference type="EMBL" id="EMP39537.1"/>
    </source>
</evidence>
<dbReference type="GO" id="GO:0060271">
    <property type="term" value="P:cilium assembly"/>
    <property type="evidence" value="ECO:0007669"/>
    <property type="project" value="TreeGrafter"/>
</dbReference>
<dbReference type="InterPro" id="IPR001680">
    <property type="entry name" value="WD40_rpt"/>
</dbReference>
<feature type="coiled-coil region" evidence="26">
    <location>
        <begin position="1034"/>
        <end position="1089"/>
    </location>
</feature>
<dbReference type="PRINTS" id="PR00449">
    <property type="entry name" value="RASTRNSFRMNG"/>
</dbReference>
<feature type="repeat" description="WD" evidence="24">
    <location>
        <begin position="1865"/>
        <end position="1897"/>
    </location>
</feature>
<dbReference type="InterPro" id="IPR019734">
    <property type="entry name" value="TPR_rpt"/>
</dbReference>
<feature type="region of interest" description="Disordered" evidence="27">
    <location>
        <begin position="28"/>
        <end position="57"/>
    </location>
</feature>
<dbReference type="PROSITE" id="PS50222">
    <property type="entry name" value="EF_HAND_2"/>
    <property type="match status" value="1"/>
</dbReference>
<name>M7CF84_CHEMY</name>
<evidence type="ECO:0000256" key="9">
    <source>
        <dbReference type="ARBA" id="ARBA00022741"/>
    </source>
</evidence>
<evidence type="ECO:0000256" key="28">
    <source>
        <dbReference type="SAM" id="Phobius"/>
    </source>
</evidence>
<gene>
    <name evidence="31" type="ORF">UY3_03240</name>
</gene>
<dbReference type="Proteomes" id="UP000031443">
    <property type="component" value="Unassembled WGS sequence"/>
</dbReference>
<feature type="domain" description="EF-hand" evidence="29">
    <location>
        <begin position="3139"/>
        <end position="3174"/>
    </location>
</feature>
<evidence type="ECO:0000256" key="16">
    <source>
        <dbReference type="ARBA" id="ARBA00023134"/>
    </source>
</evidence>
<comment type="function">
    <text evidence="23">Atypical mitochondrial nucleoside-triphosphatase (NTPase) involved in mitochondrial trafficking. Probably involved in control of anterograde transport of mitochondria and their subcellular distribution. Can hydrolyze GTP, ATP and UTP.</text>
</comment>
<evidence type="ECO:0000259" key="29">
    <source>
        <dbReference type="PROSITE" id="PS50222"/>
    </source>
</evidence>
<keyword evidence="10" id="KW-1000">Mitochondrion outer membrane</keyword>
<dbReference type="FunFam" id="2.130.10.10:FF:003525">
    <property type="entry name" value="WD repeat domain 90"/>
    <property type="match status" value="1"/>
</dbReference>
<dbReference type="InterPro" id="IPR036322">
    <property type="entry name" value="WD40_repeat_dom_sf"/>
</dbReference>
<dbReference type="InterPro" id="IPR055441">
    <property type="entry name" value="Beta-prop_WDR90_POC16_2nd"/>
</dbReference>
<comment type="catalytic activity">
    <reaction evidence="22">
        <text>GTP + H2O = GDP + phosphate + H(+)</text>
        <dbReference type="Rhea" id="RHEA:19669"/>
        <dbReference type="ChEBI" id="CHEBI:15377"/>
        <dbReference type="ChEBI" id="CHEBI:15378"/>
        <dbReference type="ChEBI" id="CHEBI:37565"/>
        <dbReference type="ChEBI" id="CHEBI:43474"/>
        <dbReference type="ChEBI" id="CHEBI:58189"/>
    </reaction>
    <physiologicalReaction direction="left-to-right" evidence="22">
        <dbReference type="Rhea" id="RHEA:19670"/>
    </physiologicalReaction>
</comment>
<dbReference type="FunFam" id="3.40.50.300:FF:000170">
    <property type="entry name" value="Mitochondrial Rho GTPase"/>
    <property type="match status" value="1"/>
</dbReference>
<evidence type="ECO:0000256" key="10">
    <source>
        <dbReference type="ARBA" id="ARBA00022787"/>
    </source>
</evidence>
<dbReference type="GO" id="GO:0070062">
    <property type="term" value="C:extracellular exosome"/>
    <property type="evidence" value="ECO:0007669"/>
    <property type="project" value="TreeGrafter"/>
</dbReference>
<dbReference type="SUPFAM" id="SSF52540">
    <property type="entry name" value="P-loop containing nucleoside triphosphate hydrolases"/>
    <property type="match status" value="2"/>
</dbReference>
<feature type="compositionally biased region" description="Low complexity" evidence="27">
    <location>
        <begin position="28"/>
        <end position="38"/>
    </location>
</feature>
<evidence type="ECO:0000259" key="30">
    <source>
        <dbReference type="PROSITE" id="PS51423"/>
    </source>
</evidence>
<evidence type="ECO:0000256" key="19">
    <source>
        <dbReference type="ARBA" id="ARBA00042451"/>
    </source>
</evidence>
<dbReference type="SMART" id="SM00174">
    <property type="entry name" value="RHO"/>
    <property type="match status" value="1"/>
</dbReference>
<feature type="domain" description="Miro" evidence="30">
    <location>
        <begin position="2837"/>
        <end position="3014"/>
    </location>
</feature>
<dbReference type="Pfam" id="PF08355">
    <property type="entry name" value="EF_assoc_1"/>
    <property type="match status" value="1"/>
</dbReference>
<feature type="region of interest" description="Disordered" evidence="27">
    <location>
        <begin position="2156"/>
        <end position="2177"/>
    </location>
</feature>
<keyword evidence="17 28" id="KW-0472">Membrane</keyword>
<dbReference type="EMBL" id="KB516361">
    <property type="protein sequence ID" value="EMP39537.1"/>
    <property type="molecule type" value="Genomic_DNA"/>
</dbReference>
<dbReference type="CDD" id="cd01892">
    <property type="entry name" value="Miro2"/>
    <property type="match status" value="1"/>
</dbReference>
<keyword evidence="6" id="KW-0493">Microtubule</keyword>
<dbReference type="FunFam" id="2.130.10.10:FF:001066">
    <property type="entry name" value="WD repeat domain 90"/>
    <property type="match status" value="1"/>
</dbReference>
<dbReference type="Gene3D" id="1.10.238.10">
    <property type="entry name" value="EF-hand"/>
    <property type="match status" value="2"/>
</dbReference>
<feature type="repeat" description="WD" evidence="24">
    <location>
        <begin position="1781"/>
        <end position="1822"/>
    </location>
</feature>
<dbReference type="FunFam" id="2.130.10.10:FF:001417">
    <property type="entry name" value="WD repeat domain 90"/>
    <property type="match status" value="1"/>
</dbReference>
<keyword evidence="4 24" id="KW-0853">WD repeat</keyword>
<comment type="catalytic activity">
    <reaction evidence="20">
        <text>UTP + H2O = UDP + phosphate + H(+)</text>
        <dbReference type="Rhea" id="RHEA:64900"/>
        <dbReference type="ChEBI" id="CHEBI:15377"/>
        <dbReference type="ChEBI" id="CHEBI:15378"/>
        <dbReference type="ChEBI" id="CHEBI:43474"/>
        <dbReference type="ChEBI" id="CHEBI:46398"/>
        <dbReference type="ChEBI" id="CHEBI:58223"/>
    </reaction>
    <physiologicalReaction direction="left-to-right" evidence="20">
        <dbReference type="Rhea" id="RHEA:64901"/>
    </physiologicalReaction>
</comment>
<feature type="compositionally biased region" description="Low complexity" evidence="27">
    <location>
        <begin position="2129"/>
        <end position="2139"/>
    </location>
</feature>
<dbReference type="InterPro" id="IPR027417">
    <property type="entry name" value="P-loop_NTPase"/>
</dbReference>
<evidence type="ECO:0000256" key="23">
    <source>
        <dbReference type="ARBA" id="ARBA00093331"/>
    </source>
</evidence>
<keyword evidence="9" id="KW-0547">Nucleotide-binding</keyword>
<dbReference type="Pfam" id="PF00400">
    <property type="entry name" value="WD40"/>
    <property type="match status" value="2"/>
</dbReference>
<dbReference type="Gene3D" id="3.40.50.300">
    <property type="entry name" value="P-loop containing nucleotide triphosphate hydrolases"/>
    <property type="match status" value="2"/>
</dbReference>
<evidence type="ECO:0000256" key="14">
    <source>
        <dbReference type="ARBA" id="ARBA00022989"/>
    </source>
</evidence>
<feature type="region of interest" description="Disordered" evidence="27">
    <location>
        <begin position="426"/>
        <end position="450"/>
    </location>
</feature>
<keyword evidence="11" id="KW-0378">Hydrolase</keyword>
<dbReference type="SUPFAM" id="SSF47473">
    <property type="entry name" value="EF-hand"/>
    <property type="match status" value="1"/>
</dbReference>
<dbReference type="Pfam" id="PF05018">
    <property type="entry name" value="CFA20_dom"/>
    <property type="match status" value="2"/>
</dbReference>
<dbReference type="PANTHER" id="PTHR44314">
    <property type="entry name" value="CILIA- AND FLAGELLA-ASSOCIATED PROTEIN 70"/>
    <property type="match status" value="1"/>
</dbReference>
<dbReference type="SMART" id="SM00028">
    <property type="entry name" value="TPR"/>
    <property type="match status" value="6"/>
</dbReference>
<dbReference type="InterPro" id="IPR002048">
    <property type="entry name" value="EF_hand_dom"/>
</dbReference>
<comment type="similarity">
    <text evidence="2">Belongs to the mitochondrial Rho GTPase family.</text>
</comment>
<evidence type="ECO:0000256" key="21">
    <source>
        <dbReference type="ARBA" id="ARBA00048778"/>
    </source>
</evidence>
<dbReference type="InterPro" id="IPR011992">
    <property type="entry name" value="EF-hand-dom_pair"/>
</dbReference>
<dbReference type="CDD" id="cd01893">
    <property type="entry name" value="Miro1"/>
    <property type="match status" value="1"/>
</dbReference>
<evidence type="ECO:0000256" key="3">
    <source>
        <dbReference type="ARBA" id="ARBA00011738"/>
    </source>
</evidence>
<evidence type="ECO:0000256" key="22">
    <source>
        <dbReference type="ARBA" id="ARBA00049117"/>
    </source>
</evidence>
<dbReference type="SUPFAM" id="SSF48452">
    <property type="entry name" value="TPR-like"/>
    <property type="match status" value="1"/>
</dbReference>
<organism evidence="31 32">
    <name type="scientific">Chelonia mydas</name>
    <name type="common">Green sea-turtle</name>
    <name type="synonym">Chelonia agassizi</name>
    <dbReference type="NCBI Taxonomy" id="8469"/>
    <lineage>
        <taxon>Eukaryota</taxon>
        <taxon>Metazoa</taxon>
        <taxon>Chordata</taxon>
        <taxon>Craniata</taxon>
        <taxon>Vertebrata</taxon>
        <taxon>Euteleostomi</taxon>
        <taxon>Archelosauria</taxon>
        <taxon>Testudinata</taxon>
        <taxon>Testudines</taxon>
        <taxon>Cryptodira</taxon>
        <taxon>Durocryptodira</taxon>
        <taxon>Americhelydia</taxon>
        <taxon>Chelonioidea</taxon>
        <taxon>Cheloniidae</taxon>
        <taxon>Chelonia</taxon>
    </lineage>
</organism>
<dbReference type="GO" id="GO:0031514">
    <property type="term" value="C:motile cilium"/>
    <property type="evidence" value="ECO:0007669"/>
    <property type="project" value="TreeGrafter"/>
</dbReference>
<dbReference type="GO" id="GO:0005741">
    <property type="term" value="C:mitochondrial outer membrane"/>
    <property type="evidence" value="ECO:0007669"/>
    <property type="project" value="UniProtKB-SubCell"/>
</dbReference>
<dbReference type="GO" id="GO:0005525">
    <property type="term" value="F:GTP binding"/>
    <property type="evidence" value="ECO:0007669"/>
    <property type="project" value="UniProtKB-KW"/>
</dbReference>
<dbReference type="SUPFAM" id="SSF50969">
    <property type="entry name" value="YVTN repeat-like/Quinoprotein amine dehydrogenase"/>
    <property type="match status" value="1"/>
</dbReference>
<dbReference type="FunFam" id="1.10.238.10:FF:000021">
    <property type="entry name" value="Mitochondrial Rho GTPase"/>
    <property type="match status" value="1"/>
</dbReference>
<dbReference type="PROSITE" id="PS51423">
    <property type="entry name" value="MIRO"/>
    <property type="match status" value="2"/>
</dbReference>
<dbReference type="PROSITE" id="PS50005">
    <property type="entry name" value="TPR"/>
    <property type="match status" value="1"/>
</dbReference>
<dbReference type="InterPro" id="IPR052628">
    <property type="entry name" value="CFAP70"/>
</dbReference>
<evidence type="ECO:0000256" key="24">
    <source>
        <dbReference type="PROSITE-ProRule" id="PRU00221"/>
    </source>
</evidence>
<dbReference type="Gene3D" id="1.25.40.10">
    <property type="entry name" value="Tetratricopeptide repeat domain"/>
    <property type="match status" value="2"/>
</dbReference>
<dbReference type="Pfam" id="PF23342">
    <property type="entry name" value="WDR90_beta-prop_4th"/>
    <property type="match status" value="1"/>
</dbReference>
<evidence type="ECO:0000256" key="18">
    <source>
        <dbReference type="ARBA" id="ARBA00040475"/>
    </source>
</evidence>
<dbReference type="InterPro" id="IPR001806">
    <property type="entry name" value="Small_GTPase"/>
</dbReference>
<keyword evidence="16" id="KW-0342">GTP-binding</keyword>
<dbReference type="FunFam" id="1.10.238.10:FF:000011">
    <property type="entry name" value="Mitochondrial Rho GTPase"/>
    <property type="match status" value="1"/>
</dbReference>
<feature type="repeat" description="TPR" evidence="25">
    <location>
        <begin position="698"/>
        <end position="731"/>
    </location>
</feature>
<comment type="catalytic activity">
    <reaction evidence="21">
        <text>ATP + H2O = ADP + phosphate + H(+)</text>
        <dbReference type="Rhea" id="RHEA:13065"/>
        <dbReference type="ChEBI" id="CHEBI:15377"/>
        <dbReference type="ChEBI" id="CHEBI:15378"/>
        <dbReference type="ChEBI" id="CHEBI:30616"/>
        <dbReference type="ChEBI" id="CHEBI:43474"/>
        <dbReference type="ChEBI" id="CHEBI:456216"/>
    </reaction>
    <physiologicalReaction direction="left-to-right" evidence="21">
        <dbReference type="Rhea" id="RHEA:13066"/>
    </physiologicalReaction>
</comment>
<comment type="subunit">
    <text evidence="3">Homodimer.</text>
</comment>
<dbReference type="FunFam" id="3.40.50.300:FF:000553">
    <property type="entry name" value="Mitochondrial Rho GTPase"/>
    <property type="match status" value="1"/>
</dbReference>
<dbReference type="eggNOG" id="KOG0267">
    <property type="taxonomic scope" value="Eukaryota"/>
</dbReference>
<feature type="region of interest" description="Disordered" evidence="27">
    <location>
        <begin position="2108"/>
        <end position="2139"/>
    </location>
</feature>
<dbReference type="Pfam" id="PF23409">
    <property type="entry name" value="Beta-prop_EML"/>
    <property type="match status" value="1"/>
</dbReference>
<keyword evidence="13" id="KW-0106">Calcium</keyword>
<evidence type="ECO:0000256" key="27">
    <source>
        <dbReference type="SAM" id="MobiDB-lite"/>
    </source>
</evidence>
<dbReference type="PROSITE" id="PS00678">
    <property type="entry name" value="WD_REPEATS_1"/>
    <property type="match status" value="1"/>
</dbReference>